<evidence type="ECO:0000313" key="1">
    <source>
        <dbReference type="EMBL" id="RKN40937.1"/>
    </source>
</evidence>
<protein>
    <submittedName>
        <fullName evidence="1">Uncharacterized protein</fullName>
    </submittedName>
</protein>
<reference evidence="1 2" key="1">
    <citation type="journal article" date="2014" name="Int. J. Syst. Evol. Microbiol.">
        <title>Streptomyces hoynatensis sp. nov., isolated from deep marine sediment.</title>
        <authorList>
            <person name="Veyisoglu A."/>
            <person name="Sahin N."/>
        </authorList>
    </citation>
    <scope>NUCLEOTIDE SEQUENCE [LARGE SCALE GENOMIC DNA]</scope>
    <source>
        <strain evidence="1 2">KCTC 29097</strain>
    </source>
</reference>
<name>A0A3A9Z0N1_9ACTN</name>
<dbReference type="EMBL" id="RBAL01000009">
    <property type="protein sequence ID" value="RKN40937.1"/>
    <property type="molecule type" value="Genomic_DNA"/>
</dbReference>
<accession>A0A3A9Z0N1</accession>
<evidence type="ECO:0000313" key="2">
    <source>
        <dbReference type="Proteomes" id="UP000272474"/>
    </source>
</evidence>
<proteinExistence type="predicted"/>
<dbReference type="AlphaFoldDB" id="A0A3A9Z0N1"/>
<comment type="caution">
    <text evidence="1">The sequence shown here is derived from an EMBL/GenBank/DDBJ whole genome shotgun (WGS) entry which is preliminary data.</text>
</comment>
<gene>
    <name evidence="1" type="ORF">D7294_17895</name>
</gene>
<dbReference type="Proteomes" id="UP000272474">
    <property type="component" value="Unassembled WGS sequence"/>
</dbReference>
<organism evidence="1 2">
    <name type="scientific">Streptomyces hoynatensis</name>
    <dbReference type="NCBI Taxonomy" id="1141874"/>
    <lineage>
        <taxon>Bacteria</taxon>
        <taxon>Bacillati</taxon>
        <taxon>Actinomycetota</taxon>
        <taxon>Actinomycetes</taxon>
        <taxon>Kitasatosporales</taxon>
        <taxon>Streptomycetaceae</taxon>
        <taxon>Streptomyces</taxon>
    </lineage>
</organism>
<sequence length="63" mass="6893">MAMCKKCGARKRRWPRSCSRCRFDADPVDAAAAAADMAVAAGLLGWIRRGVMGVVRLVQRTLD</sequence>
<keyword evidence="2" id="KW-1185">Reference proteome</keyword>